<evidence type="ECO:0000256" key="3">
    <source>
        <dbReference type="ARBA" id="ARBA00022737"/>
    </source>
</evidence>
<evidence type="ECO:0000256" key="2">
    <source>
        <dbReference type="ARBA" id="ARBA00022723"/>
    </source>
</evidence>
<dbReference type="SMART" id="SM00355">
    <property type="entry name" value="ZnF_C2H2"/>
    <property type="match status" value="2"/>
</dbReference>
<dbReference type="InterPro" id="IPR007219">
    <property type="entry name" value="XnlR_reg_dom"/>
</dbReference>
<feature type="domain" description="C2H2-type" evidence="9">
    <location>
        <begin position="28"/>
        <end position="57"/>
    </location>
</feature>
<gene>
    <name evidence="10" type="ORF">B0J12DRAFT_611344</name>
</gene>
<dbReference type="SUPFAM" id="SSF57667">
    <property type="entry name" value="beta-beta-alpha zinc fingers"/>
    <property type="match status" value="1"/>
</dbReference>
<dbReference type="Gene3D" id="3.30.160.60">
    <property type="entry name" value="Classic Zinc Finger"/>
    <property type="match status" value="1"/>
</dbReference>
<evidence type="ECO:0000256" key="6">
    <source>
        <dbReference type="ARBA" id="ARBA00023242"/>
    </source>
</evidence>
<dbReference type="PROSITE" id="PS50157">
    <property type="entry name" value="ZINC_FINGER_C2H2_2"/>
    <property type="match status" value="2"/>
</dbReference>
<keyword evidence="11" id="KW-1185">Reference proteome</keyword>
<dbReference type="Proteomes" id="UP000774617">
    <property type="component" value="Unassembled WGS sequence"/>
</dbReference>
<dbReference type="EMBL" id="JAGTJR010000081">
    <property type="protein sequence ID" value="KAH7014065.1"/>
    <property type="molecule type" value="Genomic_DNA"/>
</dbReference>
<evidence type="ECO:0000259" key="9">
    <source>
        <dbReference type="PROSITE" id="PS50157"/>
    </source>
</evidence>
<dbReference type="PROSITE" id="PS00028">
    <property type="entry name" value="ZINC_FINGER_C2H2_1"/>
    <property type="match status" value="2"/>
</dbReference>
<organism evidence="10 11">
    <name type="scientific">Macrophomina phaseolina</name>
    <dbReference type="NCBI Taxonomy" id="35725"/>
    <lineage>
        <taxon>Eukaryota</taxon>
        <taxon>Fungi</taxon>
        <taxon>Dikarya</taxon>
        <taxon>Ascomycota</taxon>
        <taxon>Pezizomycotina</taxon>
        <taxon>Dothideomycetes</taxon>
        <taxon>Dothideomycetes incertae sedis</taxon>
        <taxon>Botryosphaeriales</taxon>
        <taxon>Botryosphaeriaceae</taxon>
        <taxon>Macrophomina</taxon>
    </lineage>
</organism>
<name>A0ABQ8FQZ4_9PEZI</name>
<keyword evidence="6" id="KW-0539">Nucleus</keyword>
<evidence type="ECO:0000313" key="11">
    <source>
        <dbReference type="Proteomes" id="UP000774617"/>
    </source>
</evidence>
<reference evidence="10 11" key="1">
    <citation type="journal article" date="2021" name="Nat. Commun.">
        <title>Genetic determinants of endophytism in the Arabidopsis root mycobiome.</title>
        <authorList>
            <person name="Mesny F."/>
            <person name="Miyauchi S."/>
            <person name="Thiergart T."/>
            <person name="Pickel B."/>
            <person name="Atanasova L."/>
            <person name="Karlsson M."/>
            <person name="Huettel B."/>
            <person name="Barry K.W."/>
            <person name="Haridas S."/>
            <person name="Chen C."/>
            <person name="Bauer D."/>
            <person name="Andreopoulos W."/>
            <person name="Pangilinan J."/>
            <person name="LaButti K."/>
            <person name="Riley R."/>
            <person name="Lipzen A."/>
            <person name="Clum A."/>
            <person name="Drula E."/>
            <person name="Henrissat B."/>
            <person name="Kohler A."/>
            <person name="Grigoriev I.V."/>
            <person name="Martin F.M."/>
            <person name="Hacquard S."/>
        </authorList>
    </citation>
    <scope>NUCLEOTIDE SEQUENCE [LARGE SCALE GENOMIC DNA]</scope>
    <source>
        <strain evidence="10 11">MPI-SDFR-AT-0080</strain>
    </source>
</reference>
<sequence>MSTELRLVGAPRRNPTRNRGGKDNVHLFECTFPGCGLKYRRKEHLNRHAGEHFGTKLFSCPFCSRSFTRNDTMRRHTKIHARDTRETLHPDVIKTCSQCRRVGCECDLGARPRDGSQLLNLEAACVQRWLNSYFEYFHPEWPLLHRCSFDQAKEPPILIFTVAMIGLWMNGEERGRQAAAAIQASLWTSIEQQRERWDVSRTAPGTFQSTWPMATYQAILLNVIFESMRSNVGKGNMSPPWKLSSSAYEILEALLSSCLVRGMLHYPSMIQQYGRPNDLSVFSWLHIEEAKRFAVTLYRVNLYVQSGGSKLLSFRDLKFPRPNHKHLWDTLSTSEFTRGFIALDFDDSHREEAWICNSMTEFSWLDEAFAG</sequence>
<keyword evidence="3" id="KW-0677">Repeat</keyword>
<keyword evidence="5" id="KW-0862">Zinc</keyword>
<comment type="caution">
    <text evidence="10">The sequence shown here is derived from an EMBL/GenBank/DDBJ whole genome shotgun (WGS) entry which is preliminary data.</text>
</comment>
<dbReference type="PANTHER" id="PTHR40626:SF36">
    <property type="entry name" value="TRANSCRIPTION FACTOR WITH C2H2 AND ZN(2)-CYS(6) DNA BINDING DOMAIN (EUROFUNG)"/>
    <property type="match status" value="1"/>
</dbReference>
<keyword evidence="4 7" id="KW-0863">Zinc-finger</keyword>
<evidence type="ECO:0000256" key="4">
    <source>
        <dbReference type="ARBA" id="ARBA00022771"/>
    </source>
</evidence>
<evidence type="ECO:0000256" key="5">
    <source>
        <dbReference type="ARBA" id="ARBA00022833"/>
    </source>
</evidence>
<dbReference type="InterPro" id="IPR051059">
    <property type="entry name" value="VerF-like"/>
</dbReference>
<protein>
    <submittedName>
        <fullName evidence="10">C6 and C2H2 transcription factor</fullName>
    </submittedName>
</protein>
<evidence type="ECO:0000256" key="1">
    <source>
        <dbReference type="ARBA" id="ARBA00004123"/>
    </source>
</evidence>
<evidence type="ECO:0000313" key="10">
    <source>
        <dbReference type="EMBL" id="KAH7014065.1"/>
    </source>
</evidence>
<dbReference type="Pfam" id="PF00096">
    <property type="entry name" value="zf-C2H2"/>
    <property type="match status" value="2"/>
</dbReference>
<feature type="domain" description="C2H2-type" evidence="9">
    <location>
        <begin position="58"/>
        <end position="85"/>
    </location>
</feature>
<evidence type="ECO:0000256" key="7">
    <source>
        <dbReference type="PROSITE-ProRule" id="PRU00042"/>
    </source>
</evidence>
<proteinExistence type="predicted"/>
<comment type="subcellular location">
    <subcellularLocation>
        <location evidence="1">Nucleus</location>
    </subcellularLocation>
</comment>
<dbReference type="InterPro" id="IPR013087">
    <property type="entry name" value="Znf_C2H2_type"/>
</dbReference>
<dbReference type="Pfam" id="PF04082">
    <property type="entry name" value="Fungal_trans"/>
    <property type="match status" value="1"/>
</dbReference>
<feature type="region of interest" description="Disordered" evidence="8">
    <location>
        <begin position="1"/>
        <end position="20"/>
    </location>
</feature>
<evidence type="ECO:0000256" key="8">
    <source>
        <dbReference type="SAM" id="MobiDB-lite"/>
    </source>
</evidence>
<accession>A0ABQ8FQZ4</accession>
<dbReference type="InterPro" id="IPR036236">
    <property type="entry name" value="Znf_C2H2_sf"/>
</dbReference>
<keyword evidence="2" id="KW-0479">Metal-binding</keyword>
<dbReference type="PANTHER" id="PTHR40626">
    <property type="entry name" value="MIP31509P"/>
    <property type="match status" value="1"/>
</dbReference>